<gene>
    <name evidence="7" type="ORF">BN2475_380101</name>
</gene>
<evidence type="ECO:0000313" key="8">
    <source>
        <dbReference type="Proteomes" id="UP000187012"/>
    </source>
</evidence>
<dbReference type="EMBL" id="CYGX02000038">
    <property type="protein sequence ID" value="SIT42822.1"/>
    <property type="molecule type" value="Genomic_DNA"/>
</dbReference>
<evidence type="ECO:0000256" key="4">
    <source>
        <dbReference type="ARBA" id="ARBA00022989"/>
    </source>
</evidence>
<reference evidence="7 8" key="1">
    <citation type="submission" date="2016-12" db="EMBL/GenBank/DDBJ databases">
        <authorList>
            <person name="Song W.-J."/>
            <person name="Kurnit D.M."/>
        </authorList>
    </citation>
    <scope>NUCLEOTIDE SEQUENCE [LARGE SCALE GENOMIC DNA]</scope>
    <source>
        <strain evidence="7 8">STM7296</strain>
    </source>
</reference>
<keyword evidence="8" id="KW-1185">Reference proteome</keyword>
<evidence type="ECO:0000256" key="3">
    <source>
        <dbReference type="ARBA" id="ARBA00022692"/>
    </source>
</evidence>
<dbReference type="Proteomes" id="UP000187012">
    <property type="component" value="Unassembled WGS sequence"/>
</dbReference>
<feature type="transmembrane region" description="Helical" evidence="6">
    <location>
        <begin position="387"/>
        <end position="409"/>
    </location>
</feature>
<dbReference type="PANTHER" id="PTHR30250">
    <property type="entry name" value="PST FAMILY PREDICTED COLANIC ACID TRANSPORTER"/>
    <property type="match status" value="1"/>
</dbReference>
<feature type="transmembrane region" description="Helical" evidence="6">
    <location>
        <begin position="40"/>
        <end position="62"/>
    </location>
</feature>
<dbReference type="OrthoDB" id="7011692at2"/>
<evidence type="ECO:0000256" key="1">
    <source>
        <dbReference type="ARBA" id="ARBA00004651"/>
    </source>
</evidence>
<keyword evidence="2" id="KW-1003">Cell membrane</keyword>
<dbReference type="RefSeq" id="WP_094780855.1">
    <property type="nucleotide sequence ID" value="NZ_CYGX02000038.1"/>
</dbReference>
<dbReference type="GO" id="GO:0005886">
    <property type="term" value="C:plasma membrane"/>
    <property type="evidence" value="ECO:0007669"/>
    <property type="project" value="UniProtKB-SubCell"/>
</dbReference>
<keyword evidence="5 6" id="KW-0472">Membrane</keyword>
<dbReference type="PANTHER" id="PTHR30250:SF26">
    <property type="entry name" value="PSMA PROTEIN"/>
    <property type="match status" value="1"/>
</dbReference>
<evidence type="ECO:0000256" key="2">
    <source>
        <dbReference type="ARBA" id="ARBA00022475"/>
    </source>
</evidence>
<feature type="transmembrane region" description="Helical" evidence="6">
    <location>
        <begin position="300"/>
        <end position="322"/>
    </location>
</feature>
<feature type="transmembrane region" description="Helical" evidence="6">
    <location>
        <begin position="334"/>
        <end position="356"/>
    </location>
</feature>
<keyword evidence="4 6" id="KW-1133">Transmembrane helix</keyword>
<feature type="transmembrane region" description="Helical" evidence="6">
    <location>
        <begin position="113"/>
        <end position="132"/>
    </location>
</feature>
<dbReference type="InterPro" id="IPR050833">
    <property type="entry name" value="Poly_Biosynth_Transport"/>
</dbReference>
<feature type="transmembrane region" description="Helical" evidence="6">
    <location>
        <begin position="237"/>
        <end position="255"/>
    </location>
</feature>
<proteinExistence type="predicted"/>
<dbReference type="STRING" id="1247936.BN2475_380101"/>
<dbReference type="AlphaFoldDB" id="A0A1N7S626"/>
<feature type="transmembrane region" description="Helical" evidence="6">
    <location>
        <begin position="12"/>
        <end position="34"/>
    </location>
</feature>
<feature type="transmembrane region" description="Helical" evidence="6">
    <location>
        <begin position="83"/>
        <end position="107"/>
    </location>
</feature>
<protein>
    <submittedName>
        <fullName evidence="7">Polysaccharide biosynthesis protein</fullName>
    </submittedName>
</protein>
<evidence type="ECO:0000256" key="5">
    <source>
        <dbReference type="ARBA" id="ARBA00023136"/>
    </source>
</evidence>
<organism evidence="7 8">
    <name type="scientific">Paraburkholderia ribeironis</name>
    <dbReference type="NCBI Taxonomy" id="1247936"/>
    <lineage>
        <taxon>Bacteria</taxon>
        <taxon>Pseudomonadati</taxon>
        <taxon>Pseudomonadota</taxon>
        <taxon>Betaproteobacteria</taxon>
        <taxon>Burkholderiales</taxon>
        <taxon>Burkholderiaceae</taxon>
        <taxon>Paraburkholderia</taxon>
    </lineage>
</organism>
<feature type="transmembrane region" description="Helical" evidence="6">
    <location>
        <begin position="363"/>
        <end position="381"/>
    </location>
</feature>
<comment type="subcellular location">
    <subcellularLocation>
        <location evidence="1">Cell membrane</location>
        <topology evidence="1">Multi-pass membrane protein</topology>
    </subcellularLocation>
</comment>
<sequence length="425" mass="44833">MPILSGVAANSYNQAVTAFIQLASLPFFLHYWGAERYGRWLMIAAIPAYFSMSDVGIGAVAMNKTCMAWARGDVDAAKVTFRSALLGITLFALASIVLTVLGCAVFSPADNAAGGALVLLIASALLSTYSSLYDACFRIIDRYAYGTFILSSIRLVEWTAGLAALASGANFLGVAMAMCATRLVSQAALTLYVHRLVPQIGISFTGASWTEIRALLPLGLAFLGFPLGYALGVQGLALLVGNVIGAQALVVFATYRTLSRTVTQLINVVSHSIWPRFSMLYGLGQTALADRLRVRSEHALIGLSLLCLTGIALAGRPIIALWGRGGLSYEPQVLLPLLGATALTAVYQVKLVALIATNRHVGVSLRFCIVSALALVMTRMLLPSFGIAAAIGAVVGVELAMVVIVNMAFSTANDPPRASEPLASR</sequence>
<evidence type="ECO:0000313" key="7">
    <source>
        <dbReference type="EMBL" id="SIT42822.1"/>
    </source>
</evidence>
<evidence type="ECO:0000256" key="6">
    <source>
        <dbReference type="SAM" id="Phobius"/>
    </source>
</evidence>
<keyword evidence="3 6" id="KW-0812">Transmembrane</keyword>
<accession>A0A1N7S626</accession>
<name>A0A1N7S626_9BURK</name>